<evidence type="ECO:0000313" key="2">
    <source>
        <dbReference type="Proteomes" id="UP000501705"/>
    </source>
</evidence>
<dbReference type="Proteomes" id="UP000501705">
    <property type="component" value="Chromosome"/>
</dbReference>
<dbReference type="Gene3D" id="3.40.50.300">
    <property type="entry name" value="P-loop containing nucleotide triphosphate hydrolases"/>
    <property type="match status" value="1"/>
</dbReference>
<name>A0A6G9XVL5_NOCBR</name>
<reference evidence="1 2" key="1">
    <citation type="journal article" date="2019" name="ACS Chem. Biol.">
        <title>Identification and Mobilization of a Cryptic Antibiotic Biosynthesis Gene Locus from a Human-Pathogenic Nocardia Isolate.</title>
        <authorList>
            <person name="Herisse M."/>
            <person name="Ishida K."/>
            <person name="Porter J.L."/>
            <person name="Howden B."/>
            <person name="Hertweck C."/>
            <person name="Stinear T.P."/>
            <person name="Pidot S.J."/>
        </authorList>
    </citation>
    <scope>NUCLEOTIDE SEQUENCE [LARGE SCALE GENOMIC DNA]</scope>
    <source>
        <strain evidence="1 2">AUSMDU00024985</strain>
    </source>
</reference>
<protein>
    <submittedName>
        <fullName evidence="1">Uncharacterized protein</fullName>
    </submittedName>
</protein>
<dbReference type="SUPFAM" id="SSF52540">
    <property type="entry name" value="P-loop containing nucleoside triphosphate hydrolases"/>
    <property type="match status" value="1"/>
</dbReference>
<dbReference type="EMBL" id="CP046171">
    <property type="protein sequence ID" value="QIS04938.1"/>
    <property type="molecule type" value="Genomic_DNA"/>
</dbReference>
<accession>A0A6G9XVL5</accession>
<dbReference type="InterPro" id="IPR027417">
    <property type="entry name" value="P-loop_NTPase"/>
</dbReference>
<sequence length="65" mass="7132">MIKVGTVHRAKGIDFAAVFRIVHATDLATKDASGGARDRTELLARQHLVATSRARDFLWVATVKD</sequence>
<proteinExistence type="predicted"/>
<evidence type="ECO:0000313" key="1">
    <source>
        <dbReference type="EMBL" id="QIS04938.1"/>
    </source>
</evidence>
<dbReference type="AlphaFoldDB" id="A0A6G9XVL5"/>
<dbReference type="RefSeq" id="WP_167464037.1">
    <property type="nucleotide sequence ID" value="NZ_CP046171.1"/>
</dbReference>
<gene>
    <name evidence="1" type="ORF">F5X71_23750</name>
</gene>
<organism evidence="1 2">
    <name type="scientific">Nocardia brasiliensis</name>
    <dbReference type="NCBI Taxonomy" id="37326"/>
    <lineage>
        <taxon>Bacteria</taxon>
        <taxon>Bacillati</taxon>
        <taxon>Actinomycetota</taxon>
        <taxon>Actinomycetes</taxon>
        <taxon>Mycobacteriales</taxon>
        <taxon>Nocardiaceae</taxon>
        <taxon>Nocardia</taxon>
    </lineage>
</organism>